<sequence length="218" mass="25435">MHALLVYLLRIHVGIFNTTRLWLMSSFFSTRKVWKKLLLKPQNMIRTGPNPTDTQPQLTHLSEKRLGLCEACNVSAAQYTCPRCEVKTCSLVCLNLHKQELKCDGVRDRTKYIPLVKMTRVDLMNDYYFLEECTKFVQDRKRDRRKRFTCTNRHLPNHLVRLQRAAMERGTMLKFCYNISANGRRILRISISKVAKLCGASNGVSRMAVKQSYLLMKM</sequence>
<dbReference type="VEuPathDB" id="VectorBase:AFUN2_008332"/>
<dbReference type="STRING" id="62324.A0A4Y0BFZ8"/>
<keyword evidence="6" id="KW-0862">Zinc</keyword>
<comment type="subunit">
    <text evidence="10">Interacts with FBL, SNU13, NOP58, NUFIP1, RUVBL1, RUVBL2 and TAF9. Interacts (via HIT-type zinc finger) with the RUVBL1/RUVBL2 complex in the presence of ADP.</text>
</comment>
<dbReference type="GO" id="GO:0048254">
    <property type="term" value="P:snoRNA localization"/>
    <property type="evidence" value="ECO:0007669"/>
    <property type="project" value="TreeGrafter"/>
</dbReference>
<keyword evidence="2" id="KW-0690">Ribosome biogenesis</keyword>
<evidence type="ECO:0000256" key="13">
    <source>
        <dbReference type="PROSITE-ProRule" id="PRU00453"/>
    </source>
</evidence>
<name>A0A4Y0BFZ8_ANOFN</name>
<dbReference type="PANTHER" id="PTHR13483:SF3">
    <property type="entry name" value="BOX C_D SNORNA PROTEIN 1"/>
    <property type="match status" value="1"/>
</dbReference>
<evidence type="ECO:0000256" key="3">
    <source>
        <dbReference type="ARBA" id="ARBA00022553"/>
    </source>
</evidence>
<evidence type="ECO:0000256" key="10">
    <source>
        <dbReference type="ARBA" id="ARBA00061949"/>
    </source>
</evidence>
<evidence type="ECO:0000313" key="15">
    <source>
        <dbReference type="EnsemblMetazoa" id="AFUN019002-PA"/>
    </source>
</evidence>
<dbReference type="GO" id="GO:0070761">
    <property type="term" value="C:pre-snoRNP complex"/>
    <property type="evidence" value="ECO:0007669"/>
    <property type="project" value="TreeGrafter"/>
</dbReference>
<evidence type="ECO:0000259" key="14">
    <source>
        <dbReference type="PROSITE" id="PS51083"/>
    </source>
</evidence>
<evidence type="ECO:0000256" key="5">
    <source>
        <dbReference type="ARBA" id="ARBA00022771"/>
    </source>
</evidence>
<evidence type="ECO:0000256" key="7">
    <source>
        <dbReference type="ARBA" id="ARBA00022843"/>
    </source>
</evidence>
<organism evidence="15">
    <name type="scientific">Anopheles funestus</name>
    <name type="common">African malaria mosquito</name>
    <dbReference type="NCBI Taxonomy" id="62324"/>
    <lineage>
        <taxon>Eukaryota</taxon>
        <taxon>Metazoa</taxon>
        <taxon>Ecdysozoa</taxon>
        <taxon>Arthropoda</taxon>
        <taxon>Hexapoda</taxon>
        <taxon>Insecta</taxon>
        <taxon>Pterygota</taxon>
        <taxon>Neoptera</taxon>
        <taxon>Endopterygota</taxon>
        <taxon>Diptera</taxon>
        <taxon>Nematocera</taxon>
        <taxon>Culicoidea</taxon>
        <taxon>Culicidae</taxon>
        <taxon>Anophelinae</taxon>
        <taxon>Anopheles</taxon>
    </lineage>
</organism>
<evidence type="ECO:0000256" key="2">
    <source>
        <dbReference type="ARBA" id="ARBA00022517"/>
    </source>
</evidence>
<evidence type="ECO:0000256" key="4">
    <source>
        <dbReference type="ARBA" id="ARBA00022723"/>
    </source>
</evidence>
<evidence type="ECO:0000256" key="1">
    <source>
        <dbReference type="ARBA" id="ARBA00022499"/>
    </source>
</evidence>
<dbReference type="GO" id="GO:0008270">
    <property type="term" value="F:zinc ion binding"/>
    <property type="evidence" value="ECO:0007669"/>
    <property type="project" value="UniProtKB-UniRule"/>
</dbReference>
<evidence type="ECO:0000256" key="11">
    <source>
        <dbReference type="ARBA" id="ARBA00068630"/>
    </source>
</evidence>
<evidence type="ECO:0000256" key="12">
    <source>
        <dbReference type="ARBA" id="ARBA00077531"/>
    </source>
</evidence>
<feature type="domain" description="HIT-type" evidence="14">
    <location>
        <begin position="69"/>
        <end position="103"/>
    </location>
</feature>
<dbReference type="GO" id="GO:0000463">
    <property type="term" value="P:maturation of LSU-rRNA from tricistronic rRNA transcript (SSU-rRNA, 5.8S rRNA, LSU-rRNA)"/>
    <property type="evidence" value="ECO:0007669"/>
    <property type="project" value="TreeGrafter"/>
</dbReference>
<keyword evidence="5 13" id="KW-0863">Zinc-finger</keyword>
<dbReference type="SUPFAM" id="SSF144232">
    <property type="entry name" value="HIT/MYND zinc finger-like"/>
    <property type="match status" value="1"/>
</dbReference>
<accession>A0A4Y0BFZ8</accession>
<dbReference type="VEuPathDB" id="VectorBase:AFUN019002"/>
<keyword evidence="1" id="KW-1017">Isopeptide bond</keyword>
<keyword evidence="3" id="KW-0597">Phosphoprotein</keyword>
<dbReference type="InterPro" id="IPR051639">
    <property type="entry name" value="BCD1"/>
</dbReference>
<dbReference type="CDD" id="cd23023">
    <property type="entry name" value="zf-HIT_BCD1"/>
    <property type="match status" value="1"/>
</dbReference>
<dbReference type="FunFam" id="3.30.60.190:FF:000001">
    <property type="entry name" value="box C/D snoRNA protein 1"/>
    <property type="match status" value="1"/>
</dbReference>
<dbReference type="AlphaFoldDB" id="A0A4Y0BFZ8"/>
<dbReference type="GO" id="GO:0000492">
    <property type="term" value="P:box C/D snoRNP assembly"/>
    <property type="evidence" value="ECO:0007669"/>
    <property type="project" value="TreeGrafter"/>
</dbReference>
<dbReference type="InterPro" id="IPR007529">
    <property type="entry name" value="Znf_HIT"/>
</dbReference>
<evidence type="ECO:0000256" key="6">
    <source>
        <dbReference type="ARBA" id="ARBA00022833"/>
    </source>
</evidence>
<evidence type="ECO:0000256" key="8">
    <source>
        <dbReference type="ARBA" id="ARBA00049598"/>
    </source>
</evidence>
<keyword evidence="7" id="KW-0832">Ubl conjugation</keyword>
<comment type="similarity">
    <text evidence="9">Belongs to the BCD1 family.</text>
</comment>
<dbReference type="GO" id="GO:0005634">
    <property type="term" value="C:nucleus"/>
    <property type="evidence" value="ECO:0007669"/>
    <property type="project" value="TreeGrafter"/>
</dbReference>
<evidence type="ECO:0000256" key="9">
    <source>
        <dbReference type="ARBA" id="ARBA00049654"/>
    </source>
</evidence>
<comment type="function">
    <text evidence="8">Required for box C/D snoRNAs accumulation involved in snoRNA processing, snoRNA transport to the nucleolus and ribosome biogenesis.</text>
</comment>
<dbReference type="Pfam" id="PF04438">
    <property type="entry name" value="zf-HIT"/>
    <property type="match status" value="1"/>
</dbReference>
<dbReference type="EnsemblMetazoa" id="AFUN019002-RA">
    <property type="protein sequence ID" value="AFUN019002-PA"/>
    <property type="gene ID" value="AFUN019002"/>
</dbReference>
<dbReference type="PROSITE" id="PS51083">
    <property type="entry name" value="ZF_HIT"/>
    <property type="match status" value="1"/>
</dbReference>
<protein>
    <recommendedName>
        <fullName evidence="11">Box C/D snoRNA protein 1</fullName>
    </recommendedName>
    <alternativeName>
        <fullName evidence="12">Zinc finger HIT domain-containing protein 6</fullName>
    </alternativeName>
</protein>
<reference evidence="15" key="1">
    <citation type="submission" date="2020-05" db="UniProtKB">
        <authorList>
            <consortium name="EnsemblMetazoa"/>
        </authorList>
    </citation>
    <scope>IDENTIFICATION</scope>
    <source>
        <strain evidence="15">FUMOZ</strain>
    </source>
</reference>
<dbReference type="PANTHER" id="PTHR13483">
    <property type="entry name" value="BOX C_D SNORNA PROTEIN 1-RELATED"/>
    <property type="match status" value="1"/>
</dbReference>
<dbReference type="Gene3D" id="3.30.60.190">
    <property type="match status" value="1"/>
</dbReference>
<keyword evidence="4" id="KW-0479">Metal-binding</keyword>
<proteinExistence type="inferred from homology"/>